<reference evidence="1" key="1">
    <citation type="journal article" date="2020" name="Stud. Mycol.">
        <title>101 Dothideomycetes genomes: a test case for predicting lifestyles and emergence of pathogens.</title>
        <authorList>
            <person name="Haridas S."/>
            <person name="Albert R."/>
            <person name="Binder M."/>
            <person name="Bloem J."/>
            <person name="Labutti K."/>
            <person name="Salamov A."/>
            <person name="Andreopoulos B."/>
            <person name="Baker S."/>
            <person name="Barry K."/>
            <person name="Bills G."/>
            <person name="Bluhm B."/>
            <person name="Cannon C."/>
            <person name="Castanera R."/>
            <person name="Culley D."/>
            <person name="Daum C."/>
            <person name="Ezra D."/>
            <person name="Gonzalez J."/>
            <person name="Henrissat B."/>
            <person name="Kuo A."/>
            <person name="Liang C."/>
            <person name="Lipzen A."/>
            <person name="Lutzoni F."/>
            <person name="Magnuson J."/>
            <person name="Mondo S."/>
            <person name="Nolan M."/>
            <person name="Ohm R."/>
            <person name="Pangilinan J."/>
            <person name="Park H.-J."/>
            <person name="Ramirez L."/>
            <person name="Alfaro M."/>
            <person name="Sun H."/>
            <person name="Tritt A."/>
            <person name="Yoshinaga Y."/>
            <person name="Zwiers L.-H."/>
            <person name="Turgeon B."/>
            <person name="Goodwin S."/>
            <person name="Spatafora J."/>
            <person name="Crous P."/>
            <person name="Grigoriev I."/>
        </authorList>
    </citation>
    <scope>NUCLEOTIDE SEQUENCE</scope>
    <source>
        <strain evidence="1">ATCC 200398</strain>
    </source>
</reference>
<evidence type="ECO:0000313" key="2">
    <source>
        <dbReference type="Proteomes" id="UP000799755"/>
    </source>
</evidence>
<protein>
    <submittedName>
        <fullName evidence="1">Uncharacterized protein</fullName>
    </submittedName>
</protein>
<gene>
    <name evidence="1" type="ORF">BDR25DRAFT_214176</name>
</gene>
<proteinExistence type="predicted"/>
<organism evidence="1 2">
    <name type="scientific">Lindgomyces ingoldianus</name>
    <dbReference type="NCBI Taxonomy" id="673940"/>
    <lineage>
        <taxon>Eukaryota</taxon>
        <taxon>Fungi</taxon>
        <taxon>Dikarya</taxon>
        <taxon>Ascomycota</taxon>
        <taxon>Pezizomycotina</taxon>
        <taxon>Dothideomycetes</taxon>
        <taxon>Pleosporomycetidae</taxon>
        <taxon>Pleosporales</taxon>
        <taxon>Lindgomycetaceae</taxon>
        <taxon>Lindgomyces</taxon>
    </lineage>
</organism>
<sequence length="77" mass="9038">MILDIEFNTLTFYRLLYTIREVTKLPAMRFDFLVQNLPDFVRGQSISGYLEEDINKATYGKFKPEDDSLFNEHLKGA</sequence>
<dbReference type="EMBL" id="MU003497">
    <property type="protein sequence ID" value="KAF2475022.1"/>
    <property type="molecule type" value="Genomic_DNA"/>
</dbReference>
<accession>A0ACB6R7G0</accession>
<name>A0ACB6R7G0_9PLEO</name>
<evidence type="ECO:0000313" key="1">
    <source>
        <dbReference type="EMBL" id="KAF2475022.1"/>
    </source>
</evidence>
<keyword evidence="2" id="KW-1185">Reference proteome</keyword>
<comment type="caution">
    <text evidence="1">The sequence shown here is derived from an EMBL/GenBank/DDBJ whole genome shotgun (WGS) entry which is preliminary data.</text>
</comment>
<dbReference type="Proteomes" id="UP000799755">
    <property type="component" value="Unassembled WGS sequence"/>
</dbReference>